<proteinExistence type="inferred from homology"/>
<dbReference type="HOGENOM" id="CLU_086615_3_1_7"/>
<evidence type="ECO:0000313" key="9">
    <source>
        <dbReference type="Proteomes" id="UP000005778"/>
    </source>
</evidence>
<reference evidence="8 9" key="2">
    <citation type="submission" date="2012-02" db="EMBL/GenBank/DDBJ databases">
        <title>Improved High-Quality Draft sequence of Desulfobacter postgatei 2ac9.</title>
        <authorList>
            <consortium name="US DOE Joint Genome Institute"/>
            <person name="Lucas S."/>
            <person name="Han J."/>
            <person name="Lapidus A."/>
            <person name="Cheng J.-F."/>
            <person name="Goodwin L."/>
            <person name="Pitluck S."/>
            <person name="Peters L."/>
            <person name="Ovchinnikova G."/>
            <person name="Held B."/>
            <person name="Detter J.C."/>
            <person name="Han C."/>
            <person name="Tapia R."/>
            <person name="Land M."/>
            <person name="Hauser L."/>
            <person name="Kyrpides N."/>
            <person name="Ivanova N."/>
            <person name="Pagani I."/>
            <person name="Orellana R."/>
            <person name="Lovley D."/>
            <person name="Woyke T."/>
        </authorList>
    </citation>
    <scope>NUCLEOTIDE SEQUENCE [LARGE SCALE GENOMIC DNA]</scope>
    <source>
        <strain evidence="8 9">2ac9</strain>
    </source>
</reference>
<dbReference type="InterPro" id="IPR002758">
    <property type="entry name" value="Cation_antiport_E"/>
</dbReference>
<reference evidence="8 9" key="1">
    <citation type="submission" date="2011-09" db="EMBL/GenBank/DDBJ databases">
        <authorList>
            <consortium name="US DOE Joint Genome Institute (JGI-PGF)"/>
            <person name="Lucas S."/>
            <person name="Han J."/>
            <person name="Lapidus A."/>
            <person name="Cheng J.-F."/>
            <person name="Goodwin L."/>
            <person name="Pitluck S."/>
            <person name="Peters L."/>
            <person name="Land M.L."/>
            <person name="Hauser L."/>
            <person name="Orellana R."/>
            <person name="Lovley D."/>
            <person name="Woyke T.J."/>
        </authorList>
    </citation>
    <scope>NUCLEOTIDE SEQUENCE [LARGE SCALE GENOMIC DNA]</scope>
    <source>
        <strain evidence="8 9">2ac9</strain>
    </source>
</reference>
<evidence type="ECO:0000256" key="7">
    <source>
        <dbReference type="SAM" id="Phobius"/>
    </source>
</evidence>
<evidence type="ECO:0000256" key="6">
    <source>
        <dbReference type="ARBA" id="ARBA00023136"/>
    </source>
</evidence>
<organism evidence="8 9">
    <name type="scientific">Desulfobacter postgatei 2ac9</name>
    <dbReference type="NCBI Taxonomy" id="879212"/>
    <lineage>
        <taxon>Bacteria</taxon>
        <taxon>Pseudomonadati</taxon>
        <taxon>Thermodesulfobacteriota</taxon>
        <taxon>Desulfobacteria</taxon>
        <taxon>Desulfobacterales</taxon>
        <taxon>Desulfobacteraceae</taxon>
        <taxon>Desulfobacter</taxon>
    </lineage>
</organism>
<dbReference type="STRING" id="879212.DespoDRAFT_02165"/>
<evidence type="ECO:0000256" key="1">
    <source>
        <dbReference type="ARBA" id="ARBA00004651"/>
    </source>
</evidence>
<sequence length="158" mass="17720">MIYFVLNLLFAGAWVLVNNAYGIIDFVIGFLLGLGCLWLTRPFGQDNSYFRRLKASVVLVFYFHYEMTISVLRVAWEVLTPTPKSVPDIVHIPLDAKTDVEITLLANMVSLTPGTLSLDITEEKSHLIVHAMFARDHDAVISGIKNGLEKKLLEVTRG</sequence>
<dbReference type="PIRSF" id="PIRSF019239">
    <property type="entry name" value="MrpE"/>
    <property type="match status" value="1"/>
</dbReference>
<dbReference type="GO" id="GO:0008324">
    <property type="term" value="F:monoatomic cation transmembrane transporter activity"/>
    <property type="evidence" value="ECO:0007669"/>
    <property type="project" value="InterPro"/>
</dbReference>
<dbReference type="Proteomes" id="UP000005778">
    <property type="component" value="Chromosome"/>
</dbReference>
<comment type="subcellular location">
    <subcellularLocation>
        <location evidence="1">Cell membrane</location>
        <topology evidence="1">Multi-pass membrane protein</topology>
    </subcellularLocation>
</comment>
<name>I5B3I6_9BACT</name>
<keyword evidence="4 7" id="KW-0812">Transmembrane</keyword>
<evidence type="ECO:0000256" key="5">
    <source>
        <dbReference type="ARBA" id="ARBA00022989"/>
    </source>
</evidence>
<evidence type="ECO:0000256" key="3">
    <source>
        <dbReference type="ARBA" id="ARBA00022475"/>
    </source>
</evidence>
<gene>
    <name evidence="8" type="ORF">DespoDRAFT_02165</name>
</gene>
<evidence type="ECO:0000313" key="8">
    <source>
        <dbReference type="EMBL" id="EIM64049.1"/>
    </source>
</evidence>
<protein>
    <submittedName>
        <fullName evidence="8">Multisubunit Na+/H+ antiporter, MnhE subunit</fullName>
    </submittedName>
</protein>
<keyword evidence="9" id="KW-1185">Reference proteome</keyword>
<dbReference type="GO" id="GO:0005886">
    <property type="term" value="C:plasma membrane"/>
    <property type="evidence" value="ECO:0007669"/>
    <property type="project" value="UniProtKB-SubCell"/>
</dbReference>
<dbReference type="PANTHER" id="PTHR34584:SF1">
    <property type="entry name" value="NA(+)_H(+) ANTIPORTER SUBUNIT E1"/>
    <property type="match status" value="1"/>
</dbReference>
<keyword evidence="6 7" id="KW-0472">Membrane</keyword>
<dbReference type="OrthoDB" id="9807187at2"/>
<dbReference type="AlphaFoldDB" id="I5B3I6"/>
<accession>I5B3I6</accession>
<dbReference type="PANTHER" id="PTHR34584">
    <property type="entry name" value="NA(+)/H(+) ANTIPORTER SUBUNIT E1"/>
    <property type="match status" value="1"/>
</dbReference>
<keyword evidence="5 7" id="KW-1133">Transmembrane helix</keyword>
<dbReference type="Pfam" id="PF01899">
    <property type="entry name" value="MNHE"/>
    <property type="match status" value="1"/>
</dbReference>
<evidence type="ECO:0000256" key="2">
    <source>
        <dbReference type="ARBA" id="ARBA00006228"/>
    </source>
</evidence>
<feature type="transmembrane region" description="Helical" evidence="7">
    <location>
        <begin position="20"/>
        <end position="40"/>
    </location>
</feature>
<comment type="similarity">
    <text evidence="2">Belongs to the CPA3 antiporters (TC 2.A.63) subunit E family.</text>
</comment>
<dbReference type="eggNOG" id="COG1863">
    <property type="taxonomic scope" value="Bacteria"/>
</dbReference>
<keyword evidence="3" id="KW-1003">Cell membrane</keyword>
<dbReference type="EMBL" id="CM001488">
    <property type="protein sequence ID" value="EIM64049.1"/>
    <property type="molecule type" value="Genomic_DNA"/>
</dbReference>
<evidence type="ECO:0000256" key="4">
    <source>
        <dbReference type="ARBA" id="ARBA00022692"/>
    </source>
</evidence>